<name>A0A3S3QLB9_9FLAO</name>
<evidence type="ECO:0000313" key="3">
    <source>
        <dbReference type="Proteomes" id="UP000287527"/>
    </source>
</evidence>
<comment type="caution">
    <text evidence="2">The sequence shown here is derived from an EMBL/GenBank/DDBJ whole genome shotgun (WGS) entry which is preliminary data.</text>
</comment>
<dbReference type="AlphaFoldDB" id="A0A3S3QLB9"/>
<accession>A0A3S3QLB9</accession>
<reference evidence="2 3" key="1">
    <citation type="submission" date="2019-01" db="EMBL/GenBank/DDBJ databases">
        <title>Flavobacterium sp. nov.,isolated from freshwater.</title>
        <authorList>
            <person name="Zhang R."/>
            <person name="Du Z.-J."/>
        </authorList>
    </citation>
    <scope>NUCLEOTIDE SEQUENCE [LARGE SCALE GENOMIC DNA]</scope>
    <source>
        <strain evidence="2 3">1E403</strain>
    </source>
</reference>
<dbReference type="Proteomes" id="UP000287527">
    <property type="component" value="Unassembled WGS sequence"/>
</dbReference>
<evidence type="ECO:0000313" key="2">
    <source>
        <dbReference type="EMBL" id="RWX00774.1"/>
    </source>
</evidence>
<feature type="domain" description="Ig-like" evidence="1">
    <location>
        <begin position="394"/>
        <end position="469"/>
    </location>
</feature>
<evidence type="ECO:0000259" key="1">
    <source>
        <dbReference type="Pfam" id="PF19081"/>
    </source>
</evidence>
<dbReference type="Pfam" id="PF19081">
    <property type="entry name" value="Ig_7"/>
    <property type="match status" value="1"/>
</dbReference>
<sequence>MVLKTTLKKTKILYLLFILSFFLLPYTGKAQTRIYASTATTSNTGFSPNEVVGSGLAHDGNLTTSAVVKANAGGLLGLGAFNGYIDLQFPGNVPANTTTYVKITTEDNLLPSLLGGSLGNLLANVLGAVLIGNQEFSVEANLNGGAPIISGNSQANGSFAGDRLRIVRNDVGDFLIAITPATTYNHIKVTNRIGATLLGLGNEKNMNVFEAYYVSAPANCGSPAYTSFSGTGITLDLLQLGSAGVTNPQNAIDANTTNFSTLSLGVLGVGSTIEQTVYFEGLSNATDQFGVRIRLAQTLLNLDVINDIRVISSNGGTEVSNQSLATLLTLSLLAPPQGNVITTIPVNPGAPVDRITLRFYSFVSLSVAQNLDFFGVTRTVAPPTIVLPPLSTGYVGCVGTTASLTATTGAGNELRWYAVPTGGVGTVRASGVAFVTPILTTTTTFYVSAAKIGCPEESSRIAVKVTVTPVVTPTTIDTTPEFCAFNNPTVANIQVNEPNISFYDAPTGGIPIPSNTLLVDNKVYYASITDAVTGCGSTIRLAITVDLLPLCNVTLNLKVMLQGALFNATGGLMRDDLRVGGFIPLNQPYSNTLNARFTHVGGGGTETTTNVVLQANAGTGNAIVDWVFVEVRDNANPLTVLKTVSALLQRDGDIVAANGGPLVVAGLPATFKISVKHRNHLGALGSQTLTAVNQQVTLDFTTLTNANLFALSGFTGQEAMATVGSVRALYCSNANFDTQVKYDGLANDRQVVASQVLSFPANASQILNYSNATGYFSGDVNMDGKVLYDGSNNDRQIILNIIVTYPLNTNTLANYNGMFEQMPQ</sequence>
<dbReference type="InterPro" id="IPR044023">
    <property type="entry name" value="Ig_7"/>
</dbReference>
<protein>
    <recommendedName>
        <fullName evidence="1">Ig-like domain-containing protein</fullName>
    </recommendedName>
</protein>
<dbReference type="OrthoDB" id="1236981at2"/>
<gene>
    <name evidence="2" type="ORF">EPI11_07065</name>
</gene>
<proteinExistence type="predicted"/>
<keyword evidence="3" id="KW-1185">Reference proteome</keyword>
<organism evidence="2 3">
    <name type="scientific">Flavobacterium cerinum</name>
    <dbReference type="NCBI Taxonomy" id="2502784"/>
    <lineage>
        <taxon>Bacteria</taxon>
        <taxon>Pseudomonadati</taxon>
        <taxon>Bacteroidota</taxon>
        <taxon>Flavobacteriia</taxon>
        <taxon>Flavobacteriales</taxon>
        <taxon>Flavobacteriaceae</taxon>
        <taxon>Flavobacterium</taxon>
    </lineage>
</organism>
<dbReference type="RefSeq" id="WP_128389257.1">
    <property type="nucleotide sequence ID" value="NZ_SBII01000004.1"/>
</dbReference>
<dbReference type="EMBL" id="SBII01000004">
    <property type="protein sequence ID" value="RWX00774.1"/>
    <property type="molecule type" value="Genomic_DNA"/>
</dbReference>